<reference evidence="13 14" key="1">
    <citation type="submission" date="2017-12" db="EMBL/GenBank/DDBJ databases">
        <authorList>
            <person name="Hurst M.R.H."/>
        </authorList>
    </citation>
    <scope>NUCLEOTIDE SEQUENCE [LARGE SCALE GENOMIC DNA]</scope>
    <source>
        <strain evidence="13 14">SY-3-19</strain>
    </source>
</reference>
<comment type="similarity">
    <text evidence="8 9">Belongs to the TonB-dependent receptor family.</text>
</comment>
<dbReference type="OrthoDB" id="7614575at2"/>
<evidence type="ECO:0000259" key="11">
    <source>
        <dbReference type="Pfam" id="PF00593"/>
    </source>
</evidence>
<dbReference type="InterPro" id="IPR000531">
    <property type="entry name" value="Beta-barrel_TonB"/>
</dbReference>
<evidence type="ECO:0000259" key="12">
    <source>
        <dbReference type="Pfam" id="PF07715"/>
    </source>
</evidence>
<dbReference type="Gene3D" id="2.40.170.20">
    <property type="entry name" value="TonB-dependent receptor, beta-barrel domain"/>
    <property type="match status" value="1"/>
</dbReference>
<proteinExistence type="inferred from homology"/>
<evidence type="ECO:0000256" key="3">
    <source>
        <dbReference type="ARBA" id="ARBA00022452"/>
    </source>
</evidence>
<keyword evidence="7 8" id="KW-0998">Cell outer membrane</keyword>
<dbReference type="Pfam" id="PF00593">
    <property type="entry name" value="TonB_dep_Rec_b-barrel"/>
    <property type="match status" value="1"/>
</dbReference>
<comment type="subcellular location">
    <subcellularLocation>
        <location evidence="1 8">Cell outer membrane</location>
        <topology evidence="1 8">Multi-pass membrane protein</topology>
    </subcellularLocation>
</comment>
<keyword evidence="5 9" id="KW-0798">TonB box</keyword>
<keyword evidence="3 8" id="KW-1134">Transmembrane beta strand</keyword>
<keyword evidence="2 8" id="KW-0813">Transport</keyword>
<feature type="domain" description="TonB-dependent receptor plug" evidence="12">
    <location>
        <begin position="80"/>
        <end position="178"/>
    </location>
</feature>
<organism evidence="13 14">
    <name type="scientific">Hyphococcus luteus</name>
    <dbReference type="NCBI Taxonomy" id="2058213"/>
    <lineage>
        <taxon>Bacteria</taxon>
        <taxon>Pseudomonadati</taxon>
        <taxon>Pseudomonadota</taxon>
        <taxon>Alphaproteobacteria</taxon>
        <taxon>Parvularculales</taxon>
        <taxon>Parvularculaceae</taxon>
        <taxon>Hyphococcus</taxon>
    </lineage>
</organism>
<evidence type="ECO:0000313" key="14">
    <source>
        <dbReference type="Proteomes" id="UP000239504"/>
    </source>
</evidence>
<dbReference type="EMBL" id="PJCH01000001">
    <property type="protein sequence ID" value="PQA89540.1"/>
    <property type="molecule type" value="Genomic_DNA"/>
</dbReference>
<keyword evidence="10" id="KW-0732">Signal</keyword>
<accession>A0A2S7KAJ5</accession>
<dbReference type="Proteomes" id="UP000239504">
    <property type="component" value="Unassembled WGS sequence"/>
</dbReference>
<evidence type="ECO:0000256" key="2">
    <source>
        <dbReference type="ARBA" id="ARBA00022448"/>
    </source>
</evidence>
<keyword evidence="14" id="KW-1185">Reference proteome</keyword>
<dbReference type="InterPro" id="IPR037066">
    <property type="entry name" value="Plug_dom_sf"/>
</dbReference>
<dbReference type="InterPro" id="IPR012910">
    <property type="entry name" value="Plug_dom"/>
</dbReference>
<dbReference type="Gene3D" id="2.170.130.10">
    <property type="entry name" value="TonB-dependent receptor, plug domain"/>
    <property type="match status" value="1"/>
</dbReference>
<sequence length="1029" mass="111218">MNSRLSVTNGRQMLLGATALSLVMTAQAAAQDETASPSATESATTDMVIVTGSRIARRDDSSDSPLYTVSTENLLYTSETSIDQQLKKLPQFGASADQITSATDVQPSPTSSPGIATVNLRGLGSNRTLVLIDGRRTQPANASLVVDLNTIPVSAIDSVEIITGGAGATYGADAVAGVVNFKLKDDFQGVTLDGQYGQSFHDDARQYQLSALIGANLDDGRGNVMASFSYTDRDAVGLMDRDFFLKAYTDPNTPGRGAWPNFGGYSGGSSQAAIDSVFTPKGYAAGDVADNAVLYFNTAPTTDAATLFSVAPGAVSGDPAPGFEGELFPNNKLLSDGSLSPNSVPGFLSLPLQRYSAFTKGHYELHDNVTFYVQGRFDQTETSTEVLGYAPAFNQWSVSIPYDSDHPVPDELATILDNRDNPTANWQLYKQLDYLGPRQITTTSTTYEFLGGFRGDIGYKDWTYDVFGSHGRTRQNAEYRGFTDHARYQDLIAQPDYGAGAVFDNGRLGRLASCTSGINPFVNTPISQDCLDILSAPINTITDIEQDQVELNVQGSLAEVPAGDLRFAVGAAYRSNSFKFQPDPAISTTNTTSFTVGLFDTTDTEGSTNVKEFYAEILAPLLSDMPMVQSFTVNAGFRYSDYNTTGGVTTWKATADWEVTDSFKIRGGYQVANRAPNIAELFQPPVFATVPWPDHDPCSILTRADYGNVASNPDRAQVQALCTALAQGFTIDDTYVGNVPVYFPLGRDRQTGNPDLDSEKAKTWTVGAVLNSPFESGVLESLRLSVDYYNITVNGAIAPASTQLVYQECFNDLGNNPSYDPNNEFCQRILRQPNGLWIATIANYENLGMISTAGIDAQFDWSIEAPGFGGEAGTFFTNVVFNWLQKYEVQNNPGGPIFDYAGSVGSDISTPPYGAQFDWKLNTTFGYHFGPASISLNWRHLPGAKHIALVTNDTASQEPLGSYDIFDLSTRWSVNDVMELRAGIDNLFDKDPLRYGVIEGVTAAAGETDPSGAYDVLGRRFYIGAKARF</sequence>
<evidence type="ECO:0000256" key="10">
    <source>
        <dbReference type="SAM" id="SignalP"/>
    </source>
</evidence>
<name>A0A2S7KAJ5_9PROT</name>
<keyword evidence="13" id="KW-0675">Receptor</keyword>
<evidence type="ECO:0000313" key="13">
    <source>
        <dbReference type="EMBL" id="PQA89540.1"/>
    </source>
</evidence>
<gene>
    <name evidence="13" type="ORF">CW354_01320</name>
</gene>
<evidence type="ECO:0000256" key="4">
    <source>
        <dbReference type="ARBA" id="ARBA00022692"/>
    </source>
</evidence>
<evidence type="ECO:0000256" key="5">
    <source>
        <dbReference type="ARBA" id="ARBA00023077"/>
    </source>
</evidence>
<evidence type="ECO:0000256" key="8">
    <source>
        <dbReference type="PROSITE-ProRule" id="PRU01360"/>
    </source>
</evidence>
<dbReference type="Pfam" id="PF07715">
    <property type="entry name" value="Plug"/>
    <property type="match status" value="1"/>
</dbReference>
<comment type="caution">
    <text evidence="13">The sequence shown here is derived from an EMBL/GenBank/DDBJ whole genome shotgun (WGS) entry which is preliminary data.</text>
</comment>
<dbReference type="InterPro" id="IPR036942">
    <property type="entry name" value="Beta-barrel_TonB_sf"/>
</dbReference>
<dbReference type="InterPro" id="IPR039426">
    <property type="entry name" value="TonB-dep_rcpt-like"/>
</dbReference>
<evidence type="ECO:0000256" key="1">
    <source>
        <dbReference type="ARBA" id="ARBA00004571"/>
    </source>
</evidence>
<dbReference type="PROSITE" id="PS52016">
    <property type="entry name" value="TONB_DEPENDENT_REC_3"/>
    <property type="match status" value="1"/>
</dbReference>
<keyword evidence="6 8" id="KW-0472">Membrane</keyword>
<evidence type="ECO:0000256" key="6">
    <source>
        <dbReference type="ARBA" id="ARBA00023136"/>
    </source>
</evidence>
<dbReference type="GO" id="GO:0009279">
    <property type="term" value="C:cell outer membrane"/>
    <property type="evidence" value="ECO:0007669"/>
    <property type="project" value="UniProtKB-SubCell"/>
</dbReference>
<protein>
    <submittedName>
        <fullName evidence="13">TonB-dependent receptor</fullName>
    </submittedName>
</protein>
<dbReference type="PANTHER" id="PTHR47234">
    <property type="match status" value="1"/>
</dbReference>
<keyword evidence="4 8" id="KW-0812">Transmembrane</keyword>
<evidence type="ECO:0000256" key="9">
    <source>
        <dbReference type="RuleBase" id="RU003357"/>
    </source>
</evidence>
<feature type="signal peptide" evidence="10">
    <location>
        <begin position="1"/>
        <end position="28"/>
    </location>
</feature>
<feature type="domain" description="TonB-dependent receptor-like beta-barrel" evidence="11">
    <location>
        <begin position="423"/>
        <end position="987"/>
    </location>
</feature>
<dbReference type="SUPFAM" id="SSF56935">
    <property type="entry name" value="Porins"/>
    <property type="match status" value="1"/>
</dbReference>
<dbReference type="PANTHER" id="PTHR47234:SF2">
    <property type="entry name" value="TONB-DEPENDENT RECEPTOR"/>
    <property type="match status" value="1"/>
</dbReference>
<feature type="chain" id="PRO_5015770738" evidence="10">
    <location>
        <begin position="29"/>
        <end position="1029"/>
    </location>
</feature>
<dbReference type="AlphaFoldDB" id="A0A2S7KAJ5"/>
<evidence type="ECO:0000256" key="7">
    <source>
        <dbReference type="ARBA" id="ARBA00023237"/>
    </source>
</evidence>
<dbReference type="RefSeq" id="WP_104828242.1">
    <property type="nucleotide sequence ID" value="NZ_PJCH01000001.1"/>
</dbReference>